<accession>A0A8S3QX72</accession>
<dbReference type="PROSITE" id="PS50092">
    <property type="entry name" value="TSP1"/>
    <property type="match status" value="1"/>
</dbReference>
<keyword evidence="1" id="KW-0677">Repeat</keyword>
<dbReference type="SMART" id="SM00034">
    <property type="entry name" value="CLECT"/>
    <property type="match status" value="1"/>
</dbReference>
<reference evidence="5" key="1">
    <citation type="submission" date="2021-03" db="EMBL/GenBank/DDBJ databases">
        <authorList>
            <person name="Bekaert M."/>
        </authorList>
    </citation>
    <scope>NUCLEOTIDE SEQUENCE</scope>
</reference>
<organism evidence="5 6">
    <name type="scientific">Mytilus edulis</name>
    <name type="common">Blue mussel</name>
    <dbReference type="NCBI Taxonomy" id="6550"/>
    <lineage>
        <taxon>Eukaryota</taxon>
        <taxon>Metazoa</taxon>
        <taxon>Spiralia</taxon>
        <taxon>Lophotrochozoa</taxon>
        <taxon>Mollusca</taxon>
        <taxon>Bivalvia</taxon>
        <taxon>Autobranchia</taxon>
        <taxon>Pteriomorphia</taxon>
        <taxon>Mytilida</taxon>
        <taxon>Mytiloidea</taxon>
        <taxon>Mytilidae</taxon>
        <taxon>Mytilinae</taxon>
        <taxon>Mytilus</taxon>
    </lineage>
</organism>
<dbReference type="Pfam" id="PF00059">
    <property type="entry name" value="Lectin_C"/>
    <property type="match status" value="1"/>
</dbReference>
<dbReference type="Pfam" id="PF00090">
    <property type="entry name" value="TSP_1"/>
    <property type="match status" value="2"/>
</dbReference>
<dbReference type="InterPro" id="IPR036383">
    <property type="entry name" value="TSP1_rpt_sf"/>
</dbReference>
<dbReference type="InterPro" id="IPR000884">
    <property type="entry name" value="TSP1_rpt"/>
</dbReference>
<dbReference type="SUPFAM" id="SSF82895">
    <property type="entry name" value="TSP-1 type 1 repeat"/>
    <property type="match status" value="1"/>
</dbReference>
<proteinExistence type="predicted"/>
<dbReference type="FunFam" id="2.20.100.10:FF:000001">
    <property type="entry name" value="semaphorin-5A isoform X1"/>
    <property type="match status" value="1"/>
</dbReference>
<dbReference type="AlphaFoldDB" id="A0A8S3QX72"/>
<dbReference type="Gene3D" id="3.10.100.10">
    <property type="entry name" value="Mannose-Binding Protein A, subunit A"/>
    <property type="match status" value="1"/>
</dbReference>
<keyword evidence="2" id="KW-1015">Disulfide bond</keyword>
<dbReference type="PROSITE" id="PS50041">
    <property type="entry name" value="C_TYPE_LECTIN_2"/>
    <property type="match status" value="1"/>
</dbReference>
<dbReference type="SUPFAM" id="SSF56436">
    <property type="entry name" value="C-type lectin-like"/>
    <property type="match status" value="1"/>
</dbReference>
<feature type="transmembrane region" description="Helical" evidence="3">
    <location>
        <begin position="42"/>
        <end position="64"/>
    </location>
</feature>
<dbReference type="Proteomes" id="UP000683360">
    <property type="component" value="Unassembled WGS sequence"/>
</dbReference>
<evidence type="ECO:0000313" key="6">
    <source>
        <dbReference type="Proteomes" id="UP000683360"/>
    </source>
</evidence>
<dbReference type="OrthoDB" id="6285913at2759"/>
<dbReference type="PANTHER" id="PTHR22906">
    <property type="entry name" value="PROPERDIN"/>
    <property type="match status" value="1"/>
</dbReference>
<evidence type="ECO:0000256" key="2">
    <source>
        <dbReference type="ARBA" id="ARBA00023157"/>
    </source>
</evidence>
<evidence type="ECO:0000256" key="3">
    <source>
        <dbReference type="SAM" id="Phobius"/>
    </source>
</evidence>
<comment type="caution">
    <text evidence="5">The sequence shown here is derived from an EMBL/GenBank/DDBJ whole genome shotgun (WGS) entry which is preliminary data.</text>
</comment>
<evidence type="ECO:0000259" key="4">
    <source>
        <dbReference type="PROSITE" id="PS50041"/>
    </source>
</evidence>
<evidence type="ECO:0000313" key="5">
    <source>
        <dbReference type="EMBL" id="CAG2200225.1"/>
    </source>
</evidence>
<dbReference type="InterPro" id="IPR052065">
    <property type="entry name" value="Compl_asym_regulator"/>
</dbReference>
<feature type="transmembrane region" description="Helical" evidence="3">
    <location>
        <begin position="136"/>
        <end position="162"/>
    </location>
</feature>
<dbReference type="InterPro" id="IPR016186">
    <property type="entry name" value="C-type_lectin-like/link_sf"/>
</dbReference>
<keyword evidence="3" id="KW-0812">Transmembrane</keyword>
<dbReference type="InterPro" id="IPR016187">
    <property type="entry name" value="CTDL_fold"/>
</dbReference>
<keyword evidence="3" id="KW-0472">Membrane</keyword>
<protein>
    <submittedName>
        <fullName evidence="5">HMCN</fullName>
    </submittedName>
</protein>
<dbReference type="PROSITE" id="PS00615">
    <property type="entry name" value="C_TYPE_LECTIN_1"/>
    <property type="match status" value="1"/>
</dbReference>
<evidence type="ECO:0000256" key="1">
    <source>
        <dbReference type="ARBA" id="ARBA00022737"/>
    </source>
</evidence>
<dbReference type="CDD" id="cd00037">
    <property type="entry name" value="CLECT"/>
    <property type="match status" value="1"/>
</dbReference>
<keyword evidence="3" id="KW-1133">Transmembrane helix</keyword>
<sequence>MQQRDVVVNGTVPATFDVVNIISNSTQTEDFIDIITVRNNPIFIGIFCGCVFLVTICAFMWSYLRTNPSERFDLTLTMSVSNNNSTSQQTSHKDGHHGRESVFKLLNETIDEISNSASVKRQRLYQFMLQINRRSCVFGIIFGSSLSILLSLSLFLIIAPYLNDTPDEESQFAAPLKDFDGIEIKFSDWQWGSCSKTCGIGVQEGIRTSICPQNVHCVDNETEILRRHCISEHCSVDGKWSVWMQEPCSVTCGVGTRLRHRQCSNPHPQYGGKNCTGKSIDHINCSPSSCCPGLADDTLMNCAGGWMRRDDFGACFCFSRQRLSWNSAQAQCKMQSGSLADIYSENEAVWLADYSRLHTGTSVWIGGKRNRYRYMWFTAGGKTKTMNYTRWAPGEPKFYDPGNCHFICVNLWPEHQYKWDDFDCNKKLNFICKTYL</sequence>
<dbReference type="InterPro" id="IPR018378">
    <property type="entry name" value="C-type_lectin_CS"/>
</dbReference>
<gene>
    <name evidence="5" type="ORF">MEDL_14878</name>
</gene>
<dbReference type="PANTHER" id="PTHR22906:SF21">
    <property type="entry name" value="SEMA DOMAIN-CONTAINING PROTEIN"/>
    <property type="match status" value="1"/>
</dbReference>
<feature type="domain" description="C-type lectin" evidence="4">
    <location>
        <begin position="313"/>
        <end position="433"/>
    </location>
</feature>
<keyword evidence="6" id="KW-1185">Reference proteome</keyword>
<dbReference type="InterPro" id="IPR001304">
    <property type="entry name" value="C-type_lectin-like"/>
</dbReference>
<dbReference type="EMBL" id="CAJPWZ010000736">
    <property type="protein sequence ID" value="CAG2200225.1"/>
    <property type="molecule type" value="Genomic_DNA"/>
</dbReference>
<dbReference type="SMART" id="SM00209">
    <property type="entry name" value="TSP1"/>
    <property type="match status" value="2"/>
</dbReference>
<dbReference type="Gene3D" id="2.20.100.10">
    <property type="entry name" value="Thrombospondin type-1 (TSP1) repeat"/>
    <property type="match status" value="2"/>
</dbReference>
<name>A0A8S3QX72_MYTED</name>